<dbReference type="SUPFAM" id="SSF56672">
    <property type="entry name" value="DNA/RNA polymerases"/>
    <property type="match status" value="1"/>
</dbReference>
<dbReference type="EMBL" id="JASPKY010000186">
    <property type="protein sequence ID" value="KAK9722645.1"/>
    <property type="molecule type" value="Genomic_DNA"/>
</dbReference>
<dbReference type="FunFam" id="3.30.70.270:FF:000003">
    <property type="entry name" value="Transposon Ty3-G Gag-Pol polyprotein"/>
    <property type="match status" value="1"/>
</dbReference>
<keyword evidence="3" id="KW-1185">Reference proteome</keyword>
<dbReference type="InterPro" id="IPR043502">
    <property type="entry name" value="DNA/RNA_pol_sf"/>
</dbReference>
<dbReference type="InterPro" id="IPR000477">
    <property type="entry name" value="RT_dom"/>
</dbReference>
<evidence type="ECO:0000313" key="3">
    <source>
        <dbReference type="Proteomes" id="UP001458880"/>
    </source>
</evidence>
<keyword evidence="2" id="KW-0808">Transferase</keyword>
<sequence length="222" mass="24570">MVADQFGTSTLHPVAVCPAPCSSFTFGLVCAEDIIAVVNKIPNKTSYGDDGISSHLLKQIIGHIAEYLAFMVNMSFSTGKFPTPWKTAVVVPVHKRSNLSNAYQQVCLTEESQKLVTISTHKGLFSYTRLPYGITSAPAIFQNLIEQIFVDIPGVQCFLDDLLVTGRNDAEHVKHLEEVFKRLKDCGLKVQKSKCSFFKDSVEYLGHVISKDGLHTCEDKID</sequence>
<dbReference type="CDD" id="cd01647">
    <property type="entry name" value="RT_LTR"/>
    <property type="match status" value="1"/>
</dbReference>
<protein>
    <submittedName>
        <fullName evidence="2">Reverse transcriptase (RNA-dependent DNA polymerase)</fullName>
    </submittedName>
</protein>
<comment type="caution">
    <text evidence="2">The sequence shown here is derived from an EMBL/GenBank/DDBJ whole genome shotgun (WGS) entry which is preliminary data.</text>
</comment>
<name>A0AAW1KR03_POPJA</name>
<proteinExistence type="predicted"/>
<evidence type="ECO:0000313" key="2">
    <source>
        <dbReference type="EMBL" id="KAK9722645.1"/>
    </source>
</evidence>
<dbReference type="Gene3D" id="3.10.10.10">
    <property type="entry name" value="HIV Type 1 Reverse Transcriptase, subunit A, domain 1"/>
    <property type="match status" value="1"/>
</dbReference>
<dbReference type="GO" id="GO:0003964">
    <property type="term" value="F:RNA-directed DNA polymerase activity"/>
    <property type="evidence" value="ECO:0007669"/>
    <property type="project" value="UniProtKB-KW"/>
</dbReference>
<gene>
    <name evidence="2" type="ORF">QE152_g19551</name>
</gene>
<accession>A0AAW1KR03</accession>
<dbReference type="AlphaFoldDB" id="A0AAW1KR03"/>
<dbReference type="InterPro" id="IPR043128">
    <property type="entry name" value="Rev_trsase/Diguanyl_cyclase"/>
</dbReference>
<dbReference type="Proteomes" id="UP001458880">
    <property type="component" value="Unassembled WGS sequence"/>
</dbReference>
<dbReference type="InterPro" id="IPR050951">
    <property type="entry name" value="Retrovirus_Pol_polyprotein"/>
</dbReference>
<dbReference type="PANTHER" id="PTHR37984:SF13">
    <property type="entry name" value="RIBONUCLEASE H"/>
    <property type="match status" value="1"/>
</dbReference>
<keyword evidence="2" id="KW-0695">RNA-directed DNA polymerase</keyword>
<organism evidence="2 3">
    <name type="scientific">Popillia japonica</name>
    <name type="common">Japanese beetle</name>
    <dbReference type="NCBI Taxonomy" id="7064"/>
    <lineage>
        <taxon>Eukaryota</taxon>
        <taxon>Metazoa</taxon>
        <taxon>Ecdysozoa</taxon>
        <taxon>Arthropoda</taxon>
        <taxon>Hexapoda</taxon>
        <taxon>Insecta</taxon>
        <taxon>Pterygota</taxon>
        <taxon>Neoptera</taxon>
        <taxon>Endopterygota</taxon>
        <taxon>Coleoptera</taxon>
        <taxon>Polyphaga</taxon>
        <taxon>Scarabaeiformia</taxon>
        <taxon>Scarabaeidae</taxon>
        <taxon>Rutelinae</taxon>
        <taxon>Popillia</taxon>
    </lineage>
</organism>
<evidence type="ECO:0000259" key="1">
    <source>
        <dbReference type="Pfam" id="PF00078"/>
    </source>
</evidence>
<feature type="domain" description="Reverse transcriptase" evidence="1">
    <location>
        <begin position="99"/>
        <end position="209"/>
    </location>
</feature>
<dbReference type="PANTHER" id="PTHR37984">
    <property type="entry name" value="PROTEIN CBG26694"/>
    <property type="match status" value="1"/>
</dbReference>
<reference evidence="2 3" key="1">
    <citation type="journal article" date="2024" name="BMC Genomics">
        <title>De novo assembly and annotation of Popillia japonica's genome with initial clues to its potential as an invasive pest.</title>
        <authorList>
            <person name="Cucini C."/>
            <person name="Boschi S."/>
            <person name="Funari R."/>
            <person name="Cardaioli E."/>
            <person name="Iannotti N."/>
            <person name="Marturano G."/>
            <person name="Paoli F."/>
            <person name="Bruttini M."/>
            <person name="Carapelli A."/>
            <person name="Frati F."/>
            <person name="Nardi F."/>
        </authorList>
    </citation>
    <scope>NUCLEOTIDE SEQUENCE [LARGE SCALE GENOMIC DNA]</scope>
    <source>
        <strain evidence="2">DMR45628</strain>
    </source>
</reference>
<dbReference type="Gene3D" id="3.30.70.270">
    <property type="match status" value="1"/>
</dbReference>
<dbReference type="Pfam" id="PF00078">
    <property type="entry name" value="RVT_1"/>
    <property type="match status" value="1"/>
</dbReference>
<keyword evidence="2" id="KW-0548">Nucleotidyltransferase</keyword>